<evidence type="ECO:0000313" key="2">
    <source>
        <dbReference type="Proteomes" id="UP000483286"/>
    </source>
</evidence>
<protein>
    <submittedName>
        <fullName evidence="1">Uncharacterized protein</fullName>
    </submittedName>
</protein>
<accession>A0A7C9HUN3</accession>
<dbReference type="AlphaFoldDB" id="A0A7C9HUN3"/>
<dbReference type="InterPro" id="IPR036390">
    <property type="entry name" value="WH_DNA-bd_sf"/>
</dbReference>
<keyword evidence="2" id="KW-1185">Reference proteome</keyword>
<dbReference type="SUPFAM" id="SSF46785">
    <property type="entry name" value="Winged helix' DNA-binding domain"/>
    <property type="match status" value="1"/>
</dbReference>
<reference evidence="1 2" key="1">
    <citation type="submission" date="2019-12" db="EMBL/GenBank/DDBJ databases">
        <title>Deinococcus sp. HMF7620 Genome sequencing and assembly.</title>
        <authorList>
            <person name="Kang H."/>
            <person name="Kim H."/>
            <person name="Joh K."/>
        </authorList>
    </citation>
    <scope>NUCLEOTIDE SEQUENCE [LARGE SCALE GENOMIC DNA]</scope>
    <source>
        <strain evidence="1 2">HMF7620</strain>
    </source>
</reference>
<dbReference type="EMBL" id="WQLB01000045">
    <property type="protein sequence ID" value="MVN89167.1"/>
    <property type="molecule type" value="Genomic_DNA"/>
</dbReference>
<dbReference type="Proteomes" id="UP000483286">
    <property type="component" value="Unassembled WGS sequence"/>
</dbReference>
<name>A0A7C9HUN3_9DEIO</name>
<proteinExistence type="predicted"/>
<sequence>MSIPFLGPVLLAVWQHGPLPEQELLDLVPDVTSGTVSTALAALMQEGLIESCADRHGTLYGPAALCDETVARQAYAQATGASSCQGCGCTAAWPCPESCWWVTSELCSTCAGTRIVA</sequence>
<comment type="caution">
    <text evidence="1">The sequence shown here is derived from an EMBL/GenBank/DDBJ whole genome shotgun (WGS) entry which is preliminary data.</text>
</comment>
<gene>
    <name evidence="1" type="ORF">GO986_20740</name>
</gene>
<organism evidence="1 2">
    <name type="scientific">Deinococcus arboris</name>
    <dbReference type="NCBI Taxonomy" id="2682977"/>
    <lineage>
        <taxon>Bacteria</taxon>
        <taxon>Thermotogati</taxon>
        <taxon>Deinococcota</taxon>
        <taxon>Deinococci</taxon>
        <taxon>Deinococcales</taxon>
        <taxon>Deinococcaceae</taxon>
        <taxon>Deinococcus</taxon>
    </lineage>
</organism>
<dbReference type="RefSeq" id="WP_157461428.1">
    <property type="nucleotide sequence ID" value="NZ_WQLB01000045.1"/>
</dbReference>
<evidence type="ECO:0000313" key="1">
    <source>
        <dbReference type="EMBL" id="MVN89167.1"/>
    </source>
</evidence>